<dbReference type="AlphaFoldDB" id="G7I131"/>
<dbReference type="Proteomes" id="UP000004840">
    <property type="component" value="Unassembled WGS sequence"/>
</dbReference>
<proteinExistence type="predicted"/>
<accession>G7I131</accession>
<name>G7I131_9CORY</name>
<evidence type="ECO:0000313" key="1">
    <source>
        <dbReference type="EMBL" id="CCE56146.1"/>
    </source>
</evidence>
<organism evidence="1 2">
    <name type="scientific">Corynebacterium casei UCMA 3821</name>
    <dbReference type="NCBI Taxonomy" id="1110505"/>
    <lineage>
        <taxon>Bacteria</taxon>
        <taxon>Bacillati</taxon>
        <taxon>Actinomycetota</taxon>
        <taxon>Actinomycetes</taxon>
        <taxon>Mycobacteriales</taxon>
        <taxon>Corynebacteriaceae</taxon>
        <taxon>Corynebacterium</taxon>
    </lineage>
</organism>
<reference evidence="1 2" key="1">
    <citation type="journal article" date="2012" name="J. Bacteriol.">
        <title>Genome Sequence of Corynebacterium casei UCMA 3821, Isolated from a Smear-Ripened Cheese.</title>
        <authorList>
            <person name="Monnet C."/>
            <person name="Loux V."/>
            <person name="Bento P."/>
            <person name="Gibrat J.F."/>
            <person name="Straub C."/>
            <person name="Bonnarme P."/>
            <person name="Landaud S."/>
            <person name="Irlinger F."/>
        </authorList>
    </citation>
    <scope>NUCLEOTIDE SEQUENCE [LARGE SCALE GENOMIC DNA]</scope>
    <source>
        <strain evidence="1 2">UCMA 3821</strain>
    </source>
</reference>
<sequence>MQIQRLTQCEHSKARPTYYNDLITVPFDGSILVQGIIQIEIGSLVIVEMTNFKIIGIVG</sequence>
<evidence type="ECO:0000313" key="2">
    <source>
        <dbReference type="Proteomes" id="UP000004840"/>
    </source>
</evidence>
<protein>
    <submittedName>
        <fullName evidence="1">Uncharacterized protein</fullName>
    </submittedName>
</protein>
<gene>
    <name evidence="1" type="ORF">CCAS_13440</name>
</gene>
<dbReference type="EMBL" id="CAFW01000098">
    <property type="protein sequence ID" value="CCE56146.1"/>
    <property type="molecule type" value="Genomic_DNA"/>
</dbReference>